<evidence type="ECO:0000256" key="5">
    <source>
        <dbReference type="ARBA" id="ARBA00022723"/>
    </source>
</evidence>
<dbReference type="GO" id="GO:0005344">
    <property type="term" value="F:oxygen carrier activity"/>
    <property type="evidence" value="ECO:0007669"/>
    <property type="project" value="UniProtKB-KW"/>
</dbReference>
<dbReference type="GO" id="GO:0072562">
    <property type="term" value="C:blood microparticle"/>
    <property type="evidence" value="ECO:0007669"/>
    <property type="project" value="TreeGrafter"/>
</dbReference>
<evidence type="ECO:0000256" key="7">
    <source>
        <dbReference type="RuleBase" id="RU000356"/>
    </source>
</evidence>
<keyword evidence="4 7" id="KW-0561">Oxygen transport</keyword>
<keyword evidence="6" id="KW-0408">Iron</keyword>
<dbReference type="InterPro" id="IPR012292">
    <property type="entry name" value="Globin/Proto"/>
</dbReference>
<feature type="domain" description="Globin" evidence="8">
    <location>
        <begin position="12"/>
        <end position="144"/>
    </location>
</feature>
<evidence type="ECO:0000259" key="8">
    <source>
        <dbReference type="PROSITE" id="PS01033"/>
    </source>
</evidence>
<dbReference type="GO" id="GO:0005833">
    <property type="term" value="C:hemoglobin complex"/>
    <property type="evidence" value="ECO:0007669"/>
    <property type="project" value="InterPro"/>
</dbReference>
<dbReference type="InterPro" id="IPR050056">
    <property type="entry name" value="Hemoglobin_oxygen_transport"/>
</dbReference>
<dbReference type="GO" id="GO:0043177">
    <property type="term" value="F:organic acid binding"/>
    <property type="evidence" value="ECO:0007669"/>
    <property type="project" value="TreeGrafter"/>
</dbReference>
<evidence type="ECO:0000256" key="3">
    <source>
        <dbReference type="ARBA" id="ARBA00022617"/>
    </source>
</evidence>
<dbReference type="GO" id="GO:0004601">
    <property type="term" value="F:peroxidase activity"/>
    <property type="evidence" value="ECO:0007669"/>
    <property type="project" value="TreeGrafter"/>
</dbReference>
<dbReference type="PANTHER" id="PTHR11442">
    <property type="entry name" value="HEMOGLOBIN FAMILY MEMBER"/>
    <property type="match status" value="1"/>
</dbReference>
<evidence type="ECO:0000256" key="1">
    <source>
        <dbReference type="ARBA" id="ARBA00008705"/>
    </source>
</evidence>
<dbReference type="Pfam" id="PF00042">
    <property type="entry name" value="Globin"/>
    <property type="match status" value="1"/>
</dbReference>
<dbReference type="PRINTS" id="PR00814">
    <property type="entry name" value="BETAHAEM"/>
</dbReference>
<evidence type="ECO:0000256" key="6">
    <source>
        <dbReference type="ARBA" id="ARBA00023004"/>
    </source>
</evidence>
<dbReference type="InterPro" id="IPR000971">
    <property type="entry name" value="Globin"/>
</dbReference>
<protein>
    <submittedName>
        <fullName evidence="9">Hemoglobin subunit alpha-like</fullName>
    </submittedName>
</protein>
<organism evidence="9 10">
    <name type="scientific">Sinocyclocheilus rhinocerous</name>
    <dbReference type="NCBI Taxonomy" id="307959"/>
    <lineage>
        <taxon>Eukaryota</taxon>
        <taxon>Metazoa</taxon>
        <taxon>Chordata</taxon>
        <taxon>Craniata</taxon>
        <taxon>Vertebrata</taxon>
        <taxon>Euteleostomi</taxon>
        <taxon>Actinopterygii</taxon>
        <taxon>Neopterygii</taxon>
        <taxon>Teleostei</taxon>
        <taxon>Ostariophysi</taxon>
        <taxon>Cypriniformes</taxon>
        <taxon>Cyprinidae</taxon>
        <taxon>Cyprininae</taxon>
        <taxon>Sinocyclocheilus</taxon>
    </lineage>
</organism>
<dbReference type="InterPro" id="IPR009050">
    <property type="entry name" value="Globin-like_sf"/>
</dbReference>
<comment type="similarity">
    <text evidence="1 7">Belongs to the globin family.</text>
</comment>
<dbReference type="Proteomes" id="UP000472270">
    <property type="component" value="Unassembled WGS sequence"/>
</dbReference>
<dbReference type="GO" id="GO:0031720">
    <property type="term" value="F:haptoglobin binding"/>
    <property type="evidence" value="ECO:0007669"/>
    <property type="project" value="TreeGrafter"/>
</dbReference>
<reference evidence="9" key="1">
    <citation type="submission" date="2025-08" db="UniProtKB">
        <authorList>
            <consortium name="Ensembl"/>
        </authorList>
    </citation>
    <scope>IDENTIFICATION</scope>
</reference>
<dbReference type="GO" id="GO:0020037">
    <property type="term" value="F:heme binding"/>
    <property type="evidence" value="ECO:0007669"/>
    <property type="project" value="InterPro"/>
</dbReference>
<name>A0A673JRS1_9TELE</name>
<keyword evidence="10" id="KW-1185">Reference proteome</keyword>
<dbReference type="Ensembl" id="ENSSRHT00000057551.1">
    <property type="protein sequence ID" value="ENSSRHP00000055985.1"/>
    <property type="gene ID" value="ENSSRHG00000028080.1"/>
</dbReference>
<dbReference type="SUPFAM" id="SSF46458">
    <property type="entry name" value="Globin-like"/>
    <property type="match status" value="1"/>
</dbReference>
<dbReference type="PROSITE" id="PS01033">
    <property type="entry name" value="GLOBIN"/>
    <property type="match status" value="1"/>
</dbReference>
<evidence type="ECO:0000256" key="2">
    <source>
        <dbReference type="ARBA" id="ARBA00022448"/>
    </source>
</evidence>
<dbReference type="InterPro" id="IPR002337">
    <property type="entry name" value="Hemoglobin_b"/>
</dbReference>
<dbReference type="PANTHER" id="PTHR11442:SF7">
    <property type="entry name" value="HEMOGLOBIN SUBUNIT EPSILON"/>
    <property type="match status" value="1"/>
</dbReference>
<keyword evidence="2 7" id="KW-0813">Transport</keyword>
<accession>A0A673JRS1</accession>
<dbReference type="GO" id="GO:0031838">
    <property type="term" value="C:haptoglobin-hemoglobin complex"/>
    <property type="evidence" value="ECO:0007669"/>
    <property type="project" value="TreeGrafter"/>
</dbReference>
<evidence type="ECO:0000256" key="4">
    <source>
        <dbReference type="ARBA" id="ARBA00022621"/>
    </source>
</evidence>
<evidence type="ECO:0000313" key="9">
    <source>
        <dbReference type="Ensembl" id="ENSSRHP00000055985.1"/>
    </source>
</evidence>
<keyword evidence="5" id="KW-0479">Metal-binding</keyword>
<dbReference type="GO" id="GO:0042744">
    <property type="term" value="P:hydrogen peroxide catabolic process"/>
    <property type="evidence" value="ECO:0007669"/>
    <property type="project" value="TreeGrafter"/>
</dbReference>
<sequence>MILLCVCYLKESYDAAKKNIILCIWCNEMCLCGLRTLVVYPWTQRYFTSFGNLYNAEAILSNSKVAAHGVVVLHGLDRAMKNMDDIKNTYAKLSVLHSAKLHVDPDNFRVCKHTAGRLPDHPDVQAAWQKLLAVVVSALADSIIKTSNIWGKTFLYFKDMTDNINT</sequence>
<evidence type="ECO:0000313" key="10">
    <source>
        <dbReference type="Proteomes" id="UP000472270"/>
    </source>
</evidence>
<dbReference type="Gene3D" id="1.10.490.10">
    <property type="entry name" value="Globins"/>
    <property type="match status" value="1"/>
</dbReference>
<gene>
    <name evidence="9" type="primary">LOC107731410</name>
</gene>
<proteinExistence type="inferred from homology"/>
<dbReference type="AlphaFoldDB" id="A0A673JRS1"/>
<keyword evidence="3 7" id="KW-0349">Heme</keyword>
<dbReference type="GO" id="GO:0019825">
    <property type="term" value="F:oxygen binding"/>
    <property type="evidence" value="ECO:0007669"/>
    <property type="project" value="InterPro"/>
</dbReference>
<reference evidence="9" key="2">
    <citation type="submission" date="2025-09" db="UniProtKB">
        <authorList>
            <consortium name="Ensembl"/>
        </authorList>
    </citation>
    <scope>IDENTIFICATION</scope>
</reference>
<dbReference type="GO" id="GO:0046872">
    <property type="term" value="F:metal ion binding"/>
    <property type="evidence" value="ECO:0007669"/>
    <property type="project" value="UniProtKB-KW"/>
</dbReference>